<protein>
    <submittedName>
        <fullName evidence="2">Uncharacterized protein</fullName>
    </submittedName>
</protein>
<dbReference type="EMBL" id="GBRH01226782">
    <property type="protein sequence ID" value="JAD71113.1"/>
    <property type="molecule type" value="Transcribed_RNA"/>
</dbReference>
<name>A0A0A9C9L3_ARUDO</name>
<reference evidence="2" key="2">
    <citation type="journal article" date="2015" name="Data Brief">
        <title>Shoot transcriptome of the giant reed, Arundo donax.</title>
        <authorList>
            <person name="Barrero R.A."/>
            <person name="Guerrero F.D."/>
            <person name="Moolhuijzen P."/>
            <person name="Goolsby J.A."/>
            <person name="Tidwell J."/>
            <person name="Bellgard S.E."/>
            <person name="Bellgard M.I."/>
        </authorList>
    </citation>
    <scope>NUCLEOTIDE SEQUENCE</scope>
    <source>
        <tissue evidence="2">Shoot tissue taken approximately 20 cm above the soil surface</tissue>
    </source>
</reference>
<proteinExistence type="predicted"/>
<sequence length="84" mass="9354">MGGILNSLQQRTVSSSKTGDLCRKNPNIRKLSLRSHLSSNSIRRFLNVGNSMSSSFESAIESILESSRIVTLNRFLSSFHSPRL</sequence>
<accession>A0A0A9C9L3</accession>
<dbReference type="AlphaFoldDB" id="A0A0A9C9L3"/>
<evidence type="ECO:0000313" key="2">
    <source>
        <dbReference type="EMBL" id="JAD71113.1"/>
    </source>
</evidence>
<evidence type="ECO:0000256" key="1">
    <source>
        <dbReference type="SAM" id="MobiDB-lite"/>
    </source>
</evidence>
<feature type="region of interest" description="Disordered" evidence="1">
    <location>
        <begin position="1"/>
        <end position="21"/>
    </location>
</feature>
<feature type="compositionally biased region" description="Polar residues" evidence="1">
    <location>
        <begin position="1"/>
        <end position="18"/>
    </location>
</feature>
<organism evidence="2">
    <name type="scientific">Arundo donax</name>
    <name type="common">Giant reed</name>
    <name type="synonym">Donax arundinaceus</name>
    <dbReference type="NCBI Taxonomy" id="35708"/>
    <lineage>
        <taxon>Eukaryota</taxon>
        <taxon>Viridiplantae</taxon>
        <taxon>Streptophyta</taxon>
        <taxon>Embryophyta</taxon>
        <taxon>Tracheophyta</taxon>
        <taxon>Spermatophyta</taxon>
        <taxon>Magnoliopsida</taxon>
        <taxon>Liliopsida</taxon>
        <taxon>Poales</taxon>
        <taxon>Poaceae</taxon>
        <taxon>PACMAD clade</taxon>
        <taxon>Arundinoideae</taxon>
        <taxon>Arundineae</taxon>
        <taxon>Arundo</taxon>
    </lineage>
</organism>
<reference evidence="2" key="1">
    <citation type="submission" date="2014-09" db="EMBL/GenBank/DDBJ databases">
        <authorList>
            <person name="Magalhaes I.L.F."/>
            <person name="Oliveira U."/>
            <person name="Santos F.R."/>
            <person name="Vidigal T.H.D.A."/>
            <person name="Brescovit A.D."/>
            <person name="Santos A.J."/>
        </authorList>
    </citation>
    <scope>NUCLEOTIDE SEQUENCE</scope>
    <source>
        <tissue evidence="2">Shoot tissue taken approximately 20 cm above the soil surface</tissue>
    </source>
</reference>